<dbReference type="GO" id="GO:0016020">
    <property type="term" value="C:membrane"/>
    <property type="evidence" value="ECO:0007669"/>
    <property type="project" value="UniProtKB-SubCell"/>
</dbReference>
<evidence type="ECO:0000256" key="5">
    <source>
        <dbReference type="ARBA" id="ARBA00023136"/>
    </source>
</evidence>
<dbReference type="NCBIfam" id="TIGR01297">
    <property type="entry name" value="CDF"/>
    <property type="match status" value="1"/>
</dbReference>
<dbReference type="SUPFAM" id="SSF160240">
    <property type="entry name" value="Cation efflux protein cytoplasmic domain-like"/>
    <property type="match status" value="1"/>
</dbReference>
<comment type="subcellular location">
    <subcellularLocation>
        <location evidence="1">Membrane</location>
        <topology evidence="1">Multi-pass membrane protein</topology>
    </subcellularLocation>
</comment>
<dbReference type="InterPro" id="IPR029033">
    <property type="entry name" value="His_PPase_superfam"/>
</dbReference>
<feature type="domain" description="Cation efflux protein transmembrane" evidence="7">
    <location>
        <begin position="492"/>
        <end position="593"/>
    </location>
</feature>
<comment type="caution">
    <text evidence="8">The sequence shown here is derived from an EMBL/GenBank/DDBJ whole genome shotgun (WGS) entry which is preliminary data.</text>
</comment>
<dbReference type="SUPFAM" id="SSF53254">
    <property type="entry name" value="Phosphoglycerate mutase-like"/>
    <property type="match status" value="1"/>
</dbReference>
<accession>A0A9Q5HZK3</accession>
<feature type="compositionally biased region" description="Low complexity" evidence="6">
    <location>
        <begin position="421"/>
        <end position="432"/>
    </location>
</feature>
<dbReference type="InterPro" id="IPR002524">
    <property type="entry name" value="Cation_efflux"/>
</dbReference>
<name>A0A9Q5HZK3_SANBA</name>
<dbReference type="CDD" id="cd07061">
    <property type="entry name" value="HP_HAP_like"/>
    <property type="match status" value="1"/>
</dbReference>
<organism evidence="8 9">
    <name type="scientific">Sanghuangporus baumii</name>
    <name type="common">Phellinus baumii</name>
    <dbReference type="NCBI Taxonomy" id="108892"/>
    <lineage>
        <taxon>Eukaryota</taxon>
        <taxon>Fungi</taxon>
        <taxon>Dikarya</taxon>
        <taxon>Basidiomycota</taxon>
        <taxon>Agaricomycotina</taxon>
        <taxon>Agaricomycetes</taxon>
        <taxon>Hymenochaetales</taxon>
        <taxon>Hymenochaetaceae</taxon>
        <taxon>Sanghuangporus</taxon>
    </lineage>
</organism>
<evidence type="ECO:0000313" key="8">
    <source>
        <dbReference type="EMBL" id="OCB88947.1"/>
    </source>
</evidence>
<dbReference type="PANTHER" id="PTHR43840:SF15">
    <property type="entry name" value="MITOCHONDRIAL METAL TRANSPORTER 1-RELATED"/>
    <property type="match status" value="1"/>
</dbReference>
<dbReference type="Pfam" id="PF01545">
    <property type="entry name" value="Cation_efflux"/>
    <property type="match status" value="2"/>
</dbReference>
<feature type="domain" description="Cation efflux protein transmembrane" evidence="7">
    <location>
        <begin position="643"/>
        <end position="732"/>
    </location>
</feature>
<dbReference type="Proteomes" id="UP000757232">
    <property type="component" value="Unassembled WGS sequence"/>
</dbReference>
<keyword evidence="4" id="KW-1133">Transmembrane helix</keyword>
<feature type="compositionally biased region" description="Low complexity" evidence="6">
    <location>
        <begin position="442"/>
        <end position="461"/>
    </location>
</feature>
<dbReference type="Gene3D" id="1.20.1510.10">
    <property type="entry name" value="Cation efflux protein transmembrane domain"/>
    <property type="match status" value="1"/>
</dbReference>
<reference evidence="8" key="1">
    <citation type="submission" date="2016-06" db="EMBL/GenBank/DDBJ databases">
        <title>Draft Genome sequence of the fungus Inonotus baumii.</title>
        <authorList>
            <person name="Zhu H."/>
            <person name="Lin W."/>
        </authorList>
    </citation>
    <scope>NUCLEOTIDE SEQUENCE</scope>
    <source>
        <strain evidence="8">821</strain>
    </source>
</reference>
<sequence length="857" mass="92965">MLALLLQTQAVQAAPPFDVRKSLGNLSPFFIPKAAGGLVGGLGTGMPEECTLEQVHLMQRHGSRQPLATEVVFTQNLSDVLNAPDVTSLLDEGTLPEEWSFVQGPERWSNVLGSDNLTAVGRRECFDHGVWFRLAYPDMPFEHLLVGNQDRVVECAEWFRAGLFGRYQFDISTLSLIEEDNVTISSITPMDTCPEWSYDFGADPVTQWGNIYLPPIVKRFNRILSPVELSTDDVHGALYACAYELAAFGNTTWCDVFTPTEIKNFEYELDVLMRGAFGYGLPGNMGPILGSLFVNNLVDRMTNSSANKTYLEFGHDTTIDMALTALGLAKYAYLHFIPPMRRAPARCLYSYFPATTPNKFTRSFPSLPLLRRLSSSSSYPLHPSLPLFPVVAPRTRMSSRRAFSSSSSLKEKQKLNGHANADVSVSPASSSSSDDEHHAHSHAPSTASHSHSHSHSMFSGHSHSRDDGPTQDVEGILQALRGKGDRGSRITLLGLVVNVGLTGGKGLAGWYMNSAALLAEAGHSASDLLGDLVTLFAWRFSRRTPTLTYPYGFGKFETLGTTTVALILVAGALGIGAHSLTLLTHHLVETAATLPPGAAQTIIANVTEVAQSVVTAVPLSHAHGAHVHGGGAEELELALDPNAAWFALASVVIKEWLYRVTKRVATLEASGVLLANAVHHRADAYTSFVALVAILSSSAFPAVPLDPIGGVLVAMVILRQGLGLFWGSFGELTDAGVKPRTREALAAALLPLVSSEEGPLRGIQDLRALRAGALLFVDLKARVSPELTVAETARLEGRIADALKSVRKEIAEVRVRFVPADDDADGDEKEEGEHEQEQEHRHEHQHQHEDKPNGRAR</sequence>
<proteinExistence type="predicted"/>
<feature type="region of interest" description="Disordered" evidence="6">
    <location>
        <begin position="401"/>
        <end position="471"/>
    </location>
</feature>
<keyword evidence="5" id="KW-0472">Membrane</keyword>
<evidence type="ECO:0000256" key="6">
    <source>
        <dbReference type="SAM" id="MobiDB-lite"/>
    </source>
</evidence>
<feature type="region of interest" description="Disordered" evidence="6">
    <location>
        <begin position="817"/>
        <end position="857"/>
    </location>
</feature>
<evidence type="ECO:0000256" key="1">
    <source>
        <dbReference type="ARBA" id="ARBA00004141"/>
    </source>
</evidence>
<dbReference type="InterPro" id="IPR027469">
    <property type="entry name" value="Cation_efflux_TMD_sf"/>
</dbReference>
<dbReference type="InterPro" id="IPR033379">
    <property type="entry name" value="Acid_Pase_AS"/>
</dbReference>
<dbReference type="EMBL" id="LNZH02000167">
    <property type="protein sequence ID" value="OCB88947.1"/>
    <property type="molecule type" value="Genomic_DNA"/>
</dbReference>
<dbReference type="PROSITE" id="PS00616">
    <property type="entry name" value="HIS_ACID_PHOSPHAT_1"/>
    <property type="match status" value="1"/>
</dbReference>
<keyword evidence="3" id="KW-0812">Transmembrane</keyword>
<evidence type="ECO:0000256" key="4">
    <source>
        <dbReference type="ARBA" id="ARBA00022989"/>
    </source>
</evidence>
<keyword evidence="9" id="KW-1185">Reference proteome</keyword>
<evidence type="ECO:0000259" key="7">
    <source>
        <dbReference type="Pfam" id="PF01545"/>
    </source>
</evidence>
<dbReference type="Gene3D" id="3.40.50.1240">
    <property type="entry name" value="Phosphoglycerate mutase-like"/>
    <property type="match status" value="1"/>
</dbReference>
<dbReference type="InterPro" id="IPR000560">
    <property type="entry name" value="His_Pase_clade-2"/>
</dbReference>
<dbReference type="AlphaFoldDB" id="A0A9Q5HZK3"/>
<evidence type="ECO:0000256" key="2">
    <source>
        <dbReference type="ARBA" id="ARBA00022448"/>
    </source>
</evidence>
<dbReference type="OrthoDB" id="6509975at2759"/>
<dbReference type="GO" id="GO:0030003">
    <property type="term" value="P:intracellular monoatomic cation homeostasis"/>
    <property type="evidence" value="ECO:0007669"/>
    <property type="project" value="UniProtKB-ARBA"/>
</dbReference>
<dbReference type="SUPFAM" id="SSF161111">
    <property type="entry name" value="Cation efflux protein transmembrane domain-like"/>
    <property type="match status" value="1"/>
</dbReference>
<dbReference type="InterPro" id="IPR058533">
    <property type="entry name" value="Cation_efflux_TM"/>
</dbReference>
<feature type="compositionally biased region" description="Acidic residues" evidence="6">
    <location>
        <begin position="820"/>
        <end position="830"/>
    </location>
</feature>
<dbReference type="InterPro" id="IPR036837">
    <property type="entry name" value="Cation_efflux_CTD_sf"/>
</dbReference>
<gene>
    <name evidence="8" type="ORF">A7U60_g3902</name>
</gene>
<dbReference type="PANTHER" id="PTHR43840">
    <property type="entry name" value="MITOCHONDRIAL METAL TRANSPORTER 1-RELATED"/>
    <property type="match status" value="1"/>
</dbReference>
<feature type="compositionally biased region" description="Basic and acidic residues" evidence="6">
    <location>
        <begin position="831"/>
        <end position="857"/>
    </location>
</feature>
<protein>
    <recommendedName>
        <fullName evidence="7">Cation efflux protein transmembrane domain-containing protein</fullName>
    </recommendedName>
</protein>
<keyword evidence="2" id="KW-0813">Transport</keyword>
<dbReference type="InterPro" id="IPR050291">
    <property type="entry name" value="CDF_Transporter"/>
</dbReference>
<dbReference type="GO" id="GO:0098771">
    <property type="term" value="P:inorganic ion homeostasis"/>
    <property type="evidence" value="ECO:0007669"/>
    <property type="project" value="UniProtKB-ARBA"/>
</dbReference>
<evidence type="ECO:0000313" key="9">
    <source>
        <dbReference type="Proteomes" id="UP000757232"/>
    </source>
</evidence>
<dbReference type="Gene3D" id="3.30.70.1350">
    <property type="entry name" value="Cation efflux protein, cytoplasmic domain"/>
    <property type="match status" value="1"/>
</dbReference>
<dbReference type="Pfam" id="PF00328">
    <property type="entry name" value="His_Phos_2"/>
    <property type="match status" value="1"/>
</dbReference>
<dbReference type="GO" id="GO:0008324">
    <property type="term" value="F:monoatomic cation transmembrane transporter activity"/>
    <property type="evidence" value="ECO:0007669"/>
    <property type="project" value="InterPro"/>
</dbReference>
<evidence type="ECO:0000256" key="3">
    <source>
        <dbReference type="ARBA" id="ARBA00022692"/>
    </source>
</evidence>